<dbReference type="KEGG" id="vvi:100257802"/>
<feature type="chain" id="PRO_5019539291" evidence="1">
    <location>
        <begin position="23"/>
        <end position="140"/>
    </location>
</feature>
<feature type="signal peptide" evidence="1">
    <location>
        <begin position="1"/>
        <end position="22"/>
    </location>
</feature>
<evidence type="ECO:0000313" key="3">
    <source>
        <dbReference type="Proteomes" id="UP000288805"/>
    </source>
</evidence>
<name>A0A438EIR4_VITVI</name>
<organism evidence="2 3">
    <name type="scientific">Vitis vinifera</name>
    <name type="common">Grape</name>
    <dbReference type="NCBI Taxonomy" id="29760"/>
    <lineage>
        <taxon>Eukaryota</taxon>
        <taxon>Viridiplantae</taxon>
        <taxon>Streptophyta</taxon>
        <taxon>Embryophyta</taxon>
        <taxon>Tracheophyta</taxon>
        <taxon>Spermatophyta</taxon>
        <taxon>Magnoliopsida</taxon>
        <taxon>eudicotyledons</taxon>
        <taxon>Gunneridae</taxon>
        <taxon>Pentapetalae</taxon>
        <taxon>rosids</taxon>
        <taxon>Vitales</taxon>
        <taxon>Vitaceae</taxon>
        <taxon>Viteae</taxon>
        <taxon>Vitis</taxon>
    </lineage>
</organism>
<proteinExistence type="predicted"/>
<sequence length="140" mass="16065">MMAPARPHLLFKFHFLFLQASSWRETVRSECQLLNFQPNVLSLSSPPPHAFPSFSSSSASSPFPTETEPFAMSLTPLMFRSLVRLVSSLVGQPAASISTLLYYSDLLPQNIVLERLVQHELLDQENYLFHFLINFLRCFW</sequence>
<dbReference type="OrthoDB" id="595024at2759"/>
<reference evidence="2 3" key="1">
    <citation type="journal article" date="2018" name="PLoS Genet.">
        <title>Population sequencing reveals clonal diversity and ancestral inbreeding in the grapevine cultivar Chardonnay.</title>
        <authorList>
            <person name="Roach M.J."/>
            <person name="Johnson D.L."/>
            <person name="Bohlmann J."/>
            <person name="van Vuuren H.J."/>
            <person name="Jones S.J."/>
            <person name="Pretorius I.S."/>
            <person name="Schmidt S.A."/>
            <person name="Borneman A.R."/>
        </authorList>
    </citation>
    <scope>NUCLEOTIDE SEQUENCE [LARGE SCALE GENOMIC DNA]</scope>
    <source>
        <strain evidence="3">cv. Chardonnay</strain>
        <tissue evidence="2">Leaf</tissue>
    </source>
</reference>
<gene>
    <name evidence="2" type="ORF">CK203_073758</name>
</gene>
<evidence type="ECO:0000313" key="2">
    <source>
        <dbReference type="EMBL" id="RVW47572.1"/>
    </source>
</evidence>
<dbReference type="PANTHER" id="PTHR37900">
    <property type="match status" value="1"/>
</dbReference>
<dbReference type="AlphaFoldDB" id="A0A438EIR4"/>
<keyword evidence="1" id="KW-0732">Signal</keyword>
<protein>
    <submittedName>
        <fullName evidence="2">Uncharacterized protein</fullName>
    </submittedName>
</protein>
<evidence type="ECO:0000256" key="1">
    <source>
        <dbReference type="SAM" id="SignalP"/>
    </source>
</evidence>
<dbReference type="PANTHER" id="PTHR37900:SF5">
    <property type="entry name" value="OS02G0159250 PROTEIN"/>
    <property type="match status" value="1"/>
</dbReference>
<dbReference type="EMBL" id="QGNW01001279">
    <property type="protein sequence ID" value="RVW47572.1"/>
    <property type="molecule type" value="Genomic_DNA"/>
</dbReference>
<comment type="caution">
    <text evidence="2">The sequence shown here is derived from an EMBL/GenBank/DDBJ whole genome shotgun (WGS) entry which is preliminary data.</text>
</comment>
<accession>A0A438EIR4</accession>
<dbReference type="Proteomes" id="UP000288805">
    <property type="component" value="Unassembled WGS sequence"/>
</dbReference>